<feature type="transmembrane region" description="Helical" evidence="1">
    <location>
        <begin position="58"/>
        <end position="78"/>
    </location>
</feature>
<dbReference type="Proteomes" id="UP000724672">
    <property type="component" value="Unassembled WGS sequence"/>
</dbReference>
<keyword evidence="1" id="KW-0812">Transmembrane</keyword>
<sequence>MKEKQFHKWTELREKGKTKYVWIYGVIFWGIPVAILSEILVQLLDGNYSFGFLYNNDFYYKFLGRLIIFSIAGIFYGLSSWKSNEKKWNVEKYKYSKKKRKD</sequence>
<dbReference type="RefSeq" id="WP_203365410.1">
    <property type="nucleotide sequence ID" value="NZ_WSFT01000016.1"/>
</dbReference>
<gene>
    <name evidence="2" type="ORF">GOQ27_03375</name>
</gene>
<keyword evidence="1" id="KW-0472">Membrane</keyword>
<comment type="caution">
    <text evidence="2">The sequence shown here is derived from an EMBL/GenBank/DDBJ whole genome shotgun (WGS) entry which is preliminary data.</text>
</comment>
<evidence type="ECO:0000256" key="1">
    <source>
        <dbReference type="SAM" id="Phobius"/>
    </source>
</evidence>
<evidence type="ECO:0000313" key="2">
    <source>
        <dbReference type="EMBL" id="MBS4537486.1"/>
    </source>
</evidence>
<dbReference type="AlphaFoldDB" id="A0A942Z5J0"/>
<accession>A0A942Z5J0</accession>
<protein>
    <submittedName>
        <fullName evidence="2">Uncharacterized protein</fullName>
    </submittedName>
</protein>
<dbReference type="EMBL" id="WSFT01000016">
    <property type="protein sequence ID" value="MBS4537486.1"/>
    <property type="molecule type" value="Genomic_DNA"/>
</dbReference>
<keyword evidence="1" id="KW-1133">Transmembrane helix</keyword>
<feature type="transmembrane region" description="Helical" evidence="1">
    <location>
        <begin position="21"/>
        <end position="43"/>
    </location>
</feature>
<proteinExistence type="predicted"/>
<organism evidence="2 3">
    <name type="scientific">Anaeromonas frigoriresistens</name>
    <dbReference type="NCBI Taxonomy" id="2683708"/>
    <lineage>
        <taxon>Bacteria</taxon>
        <taxon>Bacillati</taxon>
        <taxon>Bacillota</taxon>
        <taxon>Tissierellia</taxon>
        <taxon>Tissierellales</taxon>
        <taxon>Thermohalobacteraceae</taxon>
        <taxon>Anaeromonas</taxon>
    </lineage>
</organism>
<reference evidence="2" key="1">
    <citation type="submission" date="2019-12" db="EMBL/GenBank/DDBJ databases">
        <title>Clostridiaceae gen. nov. sp. nov., isolated from sediment in Xinjiang, China.</title>
        <authorList>
            <person name="Zhang R."/>
        </authorList>
    </citation>
    <scope>NUCLEOTIDE SEQUENCE</scope>
    <source>
        <strain evidence="2">D2Q-11</strain>
    </source>
</reference>
<name>A0A942Z5J0_9FIRM</name>
<keyword evidence="3" id="KW-1185">Reference proteome</keyword>
<evidence type="ECO:0000313" key="3">
    <source>
        <dbReference type="Proteomes" id="UP000724672"/>
    </source>
</evidence>